<dbReference type="GO" id="GO:0003700">
    <property type="term" value="F:DNA-binding transcription factor activity"/>
    <property type="evidence" value="ECO:0007669"/>
    <property type="project" value="InterPro"/>
</dbReference>
<proteinExistence type="predicted"/>
<accession>A0A8J2YUM4</accession>
<evidence type="ECO:0000256" key="1">
    <source>
        <dbReference type="ARBA" id="ARBA00023015"/>
    </source>
</evidence>
<protein>
    <submittedName>
        <fullName evidence="5">GntR family transcriptional regulator</fullName>
    </submittedName>
</protein>
<reference evidence="5" key="2">
    <citation type="submission" date="2020-09" db="EMBL/GenBank/DDBJ databases">
        <authorList>
            <person name="Sun Q."/>
            <person name="Zhou Y."/>
        </authorList>
    </citation>
    <scope>NUCLEOTIDE SEQUENCE</scope>
    <source>
        <strain evidence="5">CGMCC 1.15725</strain>
    </source>
</reference>
<evidence type="ECO:0000313" key="5">
    <source>
        <dbReference type="EMBL" id="GGF18324.1"/>
    </source>
</evidence>
<dbReference type="InterPro" id="IPR036390">
    <property type="entry name" value="WH_DNA-bd_sf"/>
</dbReference>
<dbReference type="InterPro" id="IPR011711">
    <property type="entry name" value="GntR_C"/>
</dbReference>
<dbReference type="InterPro" id="IPR000524">
    <property type="entry name" value="Tscrpt_reg_HTH_GntR"/>
</dbReference>
<dbReference type="AlphaFoldDB" id="A0A8J2YUM4"/>
<dbReference type="PANTHER" id="PTHR43537:SF39">
    <property type="entry name" value="HTH-TYPE TRANSCRIPTIONAL REGULATOR MCBR"/>
    <property type="match status" value="1"/>
</dbReference>
<feature type="domain" description="HTH gntR-type" evidence="4">
    <location>
        <begin position="4"/>
        <end position="71"/>
    </location>
</feature>
<dbReference type="Pfam" id="PF07729">
    <property type="entry name" value="FCD"/>
    <property type="match status" value="1"/>
</dbReference>
<evidence type="ECO:0000313" key="6">
    <source>
        <dbReference type="Proteomes" id="UP000646365"/>
    </source>
</evidence>
<gene>
    <name evidence="5" type="ORF">GCM10011611_25260</name>
</gene>
<dbReference type="PROSITE" id="PS50949">
    <property type="entry name" value="HTH_GNTR"/>
    <property type="match status" value="1"/>
</dbReference>
<reference evidence="5" key="1">
    <citation type="journal article" date="2014" name="Int. J. Syst. Evol. Microbiol.">
        <title>Complete genome sequence of Corynebacterium casei LMG S-19264T (=DSM 44701T), isolated from a smear-ripened cheese.</title>
        <authorList>
            <consortium name="US DOE Joint Genome Institute (JGI-PGF)"/>
            <person name="Walter F."/>
            <person name="Albersmeier A."/>
            <person name="Kalinowski J."/>
            <person name="Ruckert C."/>
        </authorList>
    </citation>
    <scope>NUCLEOTIDE SEQUENCE</scope>
    <source>
        <strain evidence="5">CGMCC 1.15725</strain>
    </source>
</reference>
<keyword evidence="2" id="KW-0238">DNA-binding</keyword>
<dbReference type="Proteomes" id="UP000646365">
    <property type="component" value="Unassembled WGS sequence"/>
</dbReference>
<dbReference type="Gene3D" id="1.20.120.530">
    <property type="entry name" value="GntR ligand-binding domain-like"/>
    <property type="match status" value="1"/>
</dbReference>
<organism evidence="5 6">
    <name type="scientific">Aliidongia dinghuensis</name>
    <dbReference type="NCBI Taxonomy" id="1867774"/>
    <lineage>
        <taxon>Bacteria</taxon>
        <taxon>Pseudomonadati</taxon>
        <taxon>Pseudomonadota</taxon>
        <taxon>Alphaproteobacteria</taxon>
        <taxon>Rhodospirillales</taxon>
        <taxon>Dongiaceae</taxon>
        <taxon>Aliidongia</taxon>
    </lineage>
</organism>
<dbReference type="SMART" id="SM00345">
    <property type="entry name" value="HTH_GNTR"/>
    <property type="match status" value="1"/>
</dbReference>
<dbReference type="SUPFAM" id="SSF46785">
    <property type="entry name" value="Winged helix' DNA-binding domain"/>
    <property type="match status" value="1"/>
</dbReference>
<dbReference type="PANTHER" id="PTHR43537">
    <property type="entry name" value="TRANSCRIPTIONAL REGULATOR, GNTR FAMILY"/>
    <property type="match status" value="1"/>
</dbReference>
<sequence length="220" mass="23694">MERVTLGDRVHRQLRELLMAGKLMPGEKLSLRSVAASLGVSMMPVREAVAQLVAEDALTVLPNRAISVPVMTKRRFRELRAIRVMLEGYAAEQAAQQRGEADLAQIREADAQFRRAVSGAAPDPVSALRWNMNLHFAVYRAAQSPSLLTIIEGLWLKVGPVINLDLRASAERLSAGASERLHARLLAAIEAGDGAGARAALVEDINGSAAFIEATGNLPD</sequence>
<dbReference type="Pfam" id="PF00392">
    <property type="entry name" value="GntR"/>
    <property type="match status" value="1"/>
</dbReference>
<evidence type="ECO:0000259" key="4">
    <source>
        <dbReference type="PROSITE" id="PS50949"/>
    </source>
</evidence>
<evidence type="ECO:0000256" key="2">
    <source>
        <dbReference type="ARBA" id="ARBA00023125"/>
    </source>
</evidence>
<dbReference type="EMBL" id="BMJQ01000006">
    <property type="protein sequence ID" value="GGF18324.1"/>
    <property type="molecule type" value="Genomic_DNA"/>
</dbReference>
<dbReference type="GO" id="GO:0003677">
    <property type="term" value="F:DNA binding"/>
    <property type="evidence" value="ECO:0007669"/>
    <property type="project" value="UniProtKB-KW"/>
</dbReference>
<dbReference type="Gene3D" id="1.10.10.10">
    <property type="entry name" value="Winged helix-like DNA-binding domain superfamily/Winged helix DNA-binding domain"/>
    <property type="match status" value="1"/>
</dbReference>
<evidence type="ECO:0000256" key="3">
    <source>
        <dbReference type="ARBA" id="ARBA00023163"/>
    </source>
</evidence>
<dbReference type="InterPro" id="IPR008920">
    <property type="entry name" value="TF_FadR/GntR_C"/>
</dbReference>
<name>A0A8J2YUM4_9PROT</name>
<dbReference type="SMART" id="SM00895">
    <property type="entry name" value="FCD"/>
    <property type="match status" value="1"/>
</dbReference>
<dbReference type="InterPro" id="IPR036388">
    <property type="entry name" value="WH-like_DNA-bd_sf"/>
</dbReference>
<keyword evidence="3" id="KW-0804">Transcription</keyword>
<keyword evidence="1" id="KW-0805">Transcription regulation</keyword>
<dbReference type="SUPFAM" id="SSF48008">
    <property type="entry name" value="GntR ligand-binding domain-like"/>
    <property type="match status" value="1"/>
</dbReference>
<comment type="caution">
    <text evidence="5">The sequence shown here is derived from an EMBL/GenBank/DDBJ whole genome shotgun (WGS) entry which is preliminary data.</text>
</comment>
<keyword evidence="6" id="KW-1185">Reference proteome</keyword>